<gene>
    <name evidence="4" type="ORF">AQJ46_44860</name>
</gene>
<dbReference type="AlphaFoldDB" id="A0A101RLT2"/>
<evidence type="ECO:0000256" key="1">
    <source>
        <dbReference type="ARBA" id="ARBA00022505"/>
    </source>
</evidence>
<reference evidence="4 5" key="1">
    <citation type="submission" date="2015-10" db="EMBL/GenBank/DDBJ databases">
        <title>Draft genome sequence of Streptomyces canus DSM 40017, type strain for the species Streptomyces canus.</title>
        <authorList>
            <person name="Ruckert C."/>
            <person name="Winkler A."/>
            <person name="Kalinowski J."/>
            <person name="Kampfer P."/>
            <person name="Glaeser S."/>
        </authorList>
    </citation>
    <scope>NUCLEOTIDE SEQUENCE [LARGE SCALE GENOMIC DNA]</scope>
    <source>
        <strain evidence="4 5">DSM 40017</strain>
    </source>
</reference>
<dbReference type="SUPFAM" id="SSF50331">
    <property type="entry name" value="MOP-like"/>
    <property type="match status" value="2"/>
</dbReference>
<keyword evidence="1 2" id="KW-0500">Molybdenum</keyword>
<feature type="domain" description="Mop" evidence="3">
    <location>
        <begin position="73"/>
        <end position="138"/>
    </location>
</feature>
<dbReference type="RefSeq" id="WP_059211131.1">
    <property type="nucleotide sequence ID" value="NZ_KQ948678.1"/>
</dbReference>
<keyword evidence="4" id="KW-0808">Transferase</keyword>
<dbReference type="Pfam" id="PF03459">
    <property type="entry name" value="TOBE"/>
    <property type="match status" value="2"/>
</dbReference>
<dbReference type="GO" id="GO:0016301">
    <property type="term" value="F:kinase activity"/>
    <property type="evidence" value="ECO:0007669"/>
    <property type="project" value="UniProtKB-KW"/>
</dbReference>
<evidence type="ECO:0000313" key="4">
    <source>
        <dbReference type="EMBL" id="KUN57850.1"/>
    </source>
</evidence>
<dbReference type="PROSITE" id="PS51866">
    <property type="entry name" value="MOP"/>
    <property type="match status" value="2"/>
</dbReference>
<evidence type="ECO:0000256" key="2">
    <source>
        <dbReference type="PROSITE-ProRule" id="PRU01213"/>
    </source>
</evidence>
<dbReference type="GO" id="GO:0015689">
    <property type="term" value="P:molybdate ion transport"/>
    <property type="evidence" value="ECO:0007669"/>
    <property type="project" value="InterPro"/>
</dbReference>
<proteinExistence type="predicted"/>
<comment type="caution">
    <text evidence="4">The sequence shown here is derived from an EMBL/GenBank/DDBJ whole genome shotgun (WGS) entry which is preliminary data.</text>
</comment>
<dbReference type="Proteomes" id="UP000053669">
    <property type="component" value="Unassembled WGS sequence"/>
</dbReference>
<dbReference type="InterPro" id="IPR005116">
    <property type="entry name" value="Transp-assoc_OB_typ1"/>
</dbReference>
<evidence type="ECO:0000313" key="5">
    <source>
        <dbReference type="Proteomes" id="UP000053669"/>
    </source>
</evidence>
<protein>
    <submittedName>
        <fullName evidence="4">Adenylate kinase</fullName>
    </submittedName>
</protein>
<keyword evidence="4" id="KW-0418">Kinase</keyword>
<dbReference type="Gene3D" id="2.40.50.100">
    <property type="match status" value="2"/>
</dbReference>
<evidence type="ECO:0000259" key="3">
    <source>
        <dbReference type="PROSITE" id="PS51866"/>
    </source>
</evidence>
<dbReference type="InterPro" id="IPR004606">
    <property type="entry name" value="Mop_domain"/>
</dbReference>
<sequence length="139" mass="13743">MTLSIRNQLPGTVTAVTPGEAMATVRIRLDGGQDLTAAITVESVAELGLTQGSPVRALVKSTEVSLATAPVPIVSIRNQLPGTVTAVATGAAMATVKIAVEGGVLTSAITADAATDLALVAGVPVVALIKSTEVSLATA</sequence>
<name>A0A101RLT2_9ACTN</name>
<dbReference type="STRING" id="58343.AQJ46_44860"/>
<dbReference type="EMBL" id="LMWU01000066">
    <property type="protein sequence ID" value="KUN57850.1"/>
    <property type="molecule type" value="Genomic_DNA"/>
</dbReference>
<organism evidence="4 5">
    <name type="scientific">Streptomyces canus</name>
    <dbReference type="NCBI Taxonomy" id="58343"/>
    <lineage>
        <taxon>Bacteria</taxon>
        <taxon>Bacillati</taxon>
        <taxon>Actinomycetota</taxon>
        <taxon>Actinomycetes</taxon>
        <taxon>Kitasatosporales</taxon>
        <taxon>Streptomycetaceae</taxon>
        <taxon>Streptomyces</taxon>
        <taxon>Streptomyces aurantiacus group</taxon>
    </lineage>
</organism>
<dbReference type="NCBIfam" id="TIGR00638">
    <property type="entry name" value="Mop"/>
    <property type="match status" value="2"/>
</dbReference>
<dbReference type="InterPro" id="IPR008995">
    <property type="entry name" value="Mo/tungstate-bd_C_term_dom"/>
</dbReference>
<accession>A0A101RLT2</accession>
<feature type="domain" description="Mop" evidence="3">
    <location>
        <begin position="2"/>
        <end position="68"/>
    </location>
</feature>